<organism evidence="2 3">
    <name type="scientific">Colocasia esculenta</name>
    <name type="common">Wild taro</name>
    <name type="synonym">Arum esculentum</name>
    <dbReference type="NCBI Taxonomy" id="4460"/>
    <lineage>
        <taxon>Eukaryota</taxon>
        <taxon>Viridiplantae</taxon>
        <taxon>Streptophyta</taxon>
        <taxon>Embryophyta</taxon>
        <taxon>Tracheophyta</taxon>
        <taxon>Spermatophyta</taxon>
        <taxon>Magnoliopsida</taxon>
        <taxon>Liliopsida</taxon>
        <taxon>Araceae</taxon>
        <taxon>Aroideae</taxon>
        <taxon>Colocasieae</taxon>
        <taxon>Colocasia</taxon>
    </lineage>
</organism>
<comment type="caution">
    <text evidence="2">The sequence shown here is derived from an EMBL/GenBank/DDBJ whole genome shotgun (WGS) entry which is preliminary data.</text>
</comment>
<accession>A0A843VJ40</accession>
<feature type="signal peptide" evidence="1">
    <location>
        <begin position="1"/>
        <end position="29"/>
    </location>
</feature>
<dbReference type="Proteomes" id="UP000652761">
    <property type="component" value="Unassembled WGS sequence"/>
</dbReference>
<protein>
    <submittedName>
        <fullName evidence="2">Uncharacterized protein</fullName>
    </submittedName>
</protein>
<feature type="chain" id="PRO_5032371019" evidence="1">
    <location>
        <begin position="30"/>
        <end position="86"/>
    </location>
</feature>
<sequence length="86" mass="9711">MHEGDDIGRCDLHLHMLVLFRLYTTLLNASTVYDADFKTYPRPGLHGTNIYCKGSVDTPHTGVDTMLQSLSQKMKKWSTSIDIRPG</sequence>
<reference evidence="2" key="1">
    <citation type="submission" date="2017-07" db="EMBL/GenBank/DDBJ databases">
        <title>Taro Niue Genome Assembly and Annotation.</title>
        <authorList>
            <person name="Atibalentja N."/>
            <person name="Keating K."/>
            <person name="Fields C.J."/>
        </authorList>
    </citation>
    <scope>NUCLEOTIDE SEQUENCE</scope>
    <source>
        <strain evidence="2">Niue_2</strain>
        <tissue evidence="2">Leaf</tissue>
    </source>
</reference>
<proteinExistence type="predicted"/>
<keyword evidence="1" id="KW-0732">Signal</keyword>
<evidence type="ECO:0000256" key="1">
    <source>
        <dbReference type="SAM" id="SignalP"/>
    </source>
</evidence>
<evidence type="ECO:0000313" key="2">
    <source>
        <dbReference type="EMBL" id="MQL92353.1"/>
    </source>
</evidence>
<evidence type="ECO:0000313" key="3">
    <source>
        <dbReference type="Proteomes" id="UP000652761"/>
    </source>
</evidence>
<dbReference type="EMBL" id="NMUH01001439">
    <property type="protein sequence ID" value="MQL92353.1"/>
    <property type="molecule type" value="Genomic_DNA"/>
</dbReference>
<keyword evidence="3" id="KW-1185">Reference proteome</keyword>
<gene>
    <name evidence="2" type="ORF">Taro_024969</name>
</gene>
<dbReference type="AlphaFoldDB" id="A0A843VJ40"/>
<name>A0A843VJ40_COLES</name>